<evidence type="ECO:0000313" key="1">
    <source>
        <dbReference type="EMBL" id="KYO37133.1"/>
    </source>
</evidence>
<dbReference type="EMBL" id="AKHW03002822">
    <property type="protein sequence ID" value="KYO37133.1"/>
    <property type="molecule type" value="Genomic_DNA"/>
</dbReference>
<comment type="caution">
    <text evidence="1">The sequence shown here is derived from an EMBL/GenBank/DDBJ whole genome shotgun (WGS) entry which is preliminary data.</text>
</comment>
<keyword evidence="2" id="KW-1185">Reference proteome</keyword>
<organism evidence="1 2">
    <name type="scientific">Alligator mississippiensis</name>
    <name type="common">American alligator</name>
    <dbReference type="NCBI Taxonomy" id="8496"/>
    <lineage>
        <taxon>Eukaryota</taxon>
        <taxon>Metazoa</taxon>
        <taxon>Chordata</taxon>
        <taxon>Craniata</taxon>
        <taxon>Vertebrata</taxon>
        <taxon>Euteleostomi</taxon>
        <taxon>Archelosauria</taxon>
        <taxon>Archosauria</taxon>
        <taxon>Crocodylia</taxon>
        <taxon>Alligatoridae</taxon>
        <taxon>Alligatorinae</taxon>
        <taxon>Alligator</taxon>
    </lineage>
</organism>
<proteinExistence type="predicted"/>
<protein>
    <submittedName>
        <fullName evidence="1">Uncharacterized protein</fullName>
    </submittedName>
</protein>
<dbReference type="AlphaFoldDB" id="A0A151NK11"/>
<dbReference type="Proteomes" id="UP000050525">
    <property type="component" value="Unassembled WGS sequence"/>
</dbReference>
<accession>A0A151NK11</accession>
<dbReference type="PhylomeDB" id="A0A151NK11"/>
<reference evidence="1 2" key="1">
    <citation type="journal article" date="2012" name="Genome Biol.">
        <title>Sequencing three crocodilian genomes to illuminate the evolution of archosaurs and amniotes.</title>
        <authorList>
            <person name="St John J.A."/>
            <person name="Braun E.L."/>
            <person name="Isberg S.R."/>
            <person name="Miles L.G."/>
            <person name="Chong A.Y."/>
            <person name="Gongora J."/>
            <person name="Dalzell P."/>
            <person name="Moran C."/>
            <person name="Bed'hom B."/>
            <person name="Abzhanov A."/>
            <person name="Burgess S.C."/>
            <person name="Cooksey A.M."/>
            <person name="Castoe T.A."/>
            <person name="Crawford N.G."/>
            <person name="Densmore L.D."/>
            <person name="Drew J.C."/>
            <person name="Edwards S.V."/>
            <person name="Faircloth B.C."/>
            <person name="Fujita M.K."/>
            <person name="Greenwold M.J."/>
            <person name="Hoffmann F.G."/>
            <person name="Howard J.M."/>
            <person name="Iguchi T."/>
            <person name="Janes D.E."/>
            <person name="Khan S.Y."/>
            <person name="Kohno S."/>
            <person name="de Koning A.J."/>
            <person name="Lance S.L."/>
            <person name="McCarthy F.M."/>
            <person name="McCormack J.E."/>
            <person name="Merchant M.E."/>
            <person name="Peterson D.G."/>
            <person name="Pollock D.D."/>
            <person name="Pourmand N."/>
            <person name="Raney B.J."/>
            <person name="Roessler K.A."/>
            <person name="Sanford J.R."/>
            <person name="Sawyer R.H."/>
            <person name="Schmidt C.J."/>
            <person name="Triplett E.W."/>
            <person name="Tuberville T.D."/>
            <person name="Venegas-Anaya M."/>
            <person name="Howard J.T."/>
            <person name="Jarvis E.D."/>
            <person name="Guillette L.J.Jr."/>
            <person name="Glenn T.C."/>
            <person name="Green R.E."/>
            <person name="Ray D.A."/>
        </authorList>
    </citation>
    <scope>NUCLEOTIDE SEQUENCE [LARGE SCALE GENOMIC DNA]</scope>
    <source>
        <strain evidence="1">KSC_2009_1</strain>
    </source>
</reference>
<gene>
    <name evidence="1" type="ORF">Y1Q_0008413</name>
</gene>
<evidence type="ECO:0000313" key="2">
    <source>
        <dbReference type="Proteomes" id="UP000050525"/>
    </source>
</evidence>
<name>A0A151NK11_ALLMI</name>
<sequence>MLASLNFSTVARAVVTAVVNCGVDFNQVTAFLSHDATYMSRAFSDVLCGMMPHAVHVACSARIVALAGEVWHARFPAVDGLVGTFKKALKGCPGCVLRYCEALAQQSGELCATMALPPESNRWSAWFDAVCYMQCYAQFVSKEQLEVAPGTWGVLWLQELLRQGDLEDQVKFVAKNVVRFVELLSWFENPQAAIHHVHKLMDLISWVEDMASQQLADGLQEN</sequence>